<reference evidence="5" key="1">
    <citation type="journal article" date="2021" name="PeerJ">
        <title>Extensive microbial diversity within the chicken gut microbiome revealed by metagenomics and culture.</title>
        <authorList>
            <person name="Gilroy R."/>
            <person name="Ravi A."/>
            <person name="Getino M."/>
            <person name="Pursley I."/>
            <person name="Horton D.L."/>
            <person name="Alikhan N.F."/>
            <person name="Baker D."/>
            <person name="Gharbi K."/>
            <person name="Hall N."/>
            <person name="Watson M."/>
            <person name="Adriaenssens E.M."/>
            <person name="Foster-Nyarko E."/>
            <person name="Jarju S."/>
            <person name="Secka A."/>
            <person name="Antonio M."/>
            <person name="Oren A."/>
            <person name="Chaudhuri R.R."/>
            <person name="La Ragione R."/>
            <person name="Hildebrand F."/>
            <person name="Pallen M.J."/>
        </authorList>
    </citation>
    <scope>NUCLEOTIDE SEQUENCE</scope>
    <source>
        <strain evidence="5">CHK185-5351</strain>
    </source>
</reference>
<evidence type="ECO:0000256" key="2">
    <source>
        <dbReference type="SAM" id="MobiDB-lite"/>
    </source>
</evidence>
<name>A0A9D2SP36_9FIRM</name>
<dbReference type="EMBL" id="DWWU01000039">
    <property type="protein sequence ID" value="HJC16018.1"/>
    <property type="molecule type" value="Genomic_DNA"/>
</dbReference>
<dbReference type="Gene3D" id="2.60.40.1240">
    <property type="match status" value="1"/>
</dbReference>
<feature type="compositionally biased region" description="Low complexity" evidence="2">
    <location>
        <begin position="25"/>
        <end position="68"/>
    </location>
</feature>
<keyword evidence="1 3" id="KW-0732">Signal</keyword>
<evidence type="ECO:0000256" key="3">
    <source>
        <dbReference type="SAM" id="SignalP"/>
    </source>
</evidence>
<feature type="region of interest" description="Disordered" evidence="2">
    <location>
        <begin position="23"/>
        <end position="68"/>
    </location>
</feature>
<proteinExistence type="predicted"/>
<accession>A0A9D2SP36</accession>
<evidence type="ECO:0000256" key="1">
    <source>
        <dbReference type="ARBA" id="ARBA00022729"/>
    </source>
</evidence>
<feature type="signal peptide" evidence="3">
    <location>
        <begin position="1"/>
        <end position="22"/>
    </location>
</feature>
<feature type="domain" description="DUF5067" evidence="4">
    <location>
        <begin position="69"/>
        <end position="171"/>
    </location>
</feature>
<comment type="caution">
    <text evidence="5">The sequence shown here is derived from an EMBL/GenBank/DDBJ whole genome shotgun (WGS) entry which is preliminary data.</text>
</comment>
<dbReference type="AlphaFoldDB" id="A0A9D2SP36"/>
<evidence type="ECO:0000313" key="5">
    <source>
        <dbReference type="EMBL" id="HJC16018.1"/>
    </source>
</evidence>
<evidence type="ECO:0000259" key="4">
    <source>
        <dbReference type="Pfam" id="PF16729"/>
    </source>
</evidence>
<dbReference type="InterPro" id="IPR031989">
    <property type="entry name" value="DUF5067"/>
</dbReference>
<dbReference type="Proteomes" id="UP000823849">
    <property type="component" value="Unassembled WGS sequence"/>
</dbReference>
<dbReference type="InterPro" id="IPR029050">
    <property type="entry name" value="Immunoprotect_excell_Ig-like"/>
</dbReference>
<feature type="chain" id="PRO_5039104731" evidence="3">
    <location>
        <begin position="23"/>
        <end position="190"/>
    </location>
</feature>
<reference evidence="5" key="2">
    <citation type="submission" date="2021-04" db="EMBL/GenBank/DDBJ databases">
        <authorList>
            <person name="Gilroy R."/>
        </authorList>
    </citation>
    <scope>NUCLEOTIDE SEQUENCE</scope>
    <source>
        <strain evidence="5">CHK185-5351</strain>
    </source>
</reference>
<sequence>MKRRMYALLLSCAIAATLGACGGDTNTSSQSESASTASAIVTPEATSTPEPTETPTATPEPTTDPAAPIDLQVDDGFFQYLSYEILQDYDGNPLIMLHFNFTNNSDQSASAQTLFYPQVFQNGIECDFGFFMGDNAAYDNLSKEIQPGTTLEVGFPYTLQDTTNSVTVEVQAMSDMFTSDPVSQVIDITQ</sequence>
<dbReference type="Pfam" id="PF16729">
    <property type="entry name" value="DUF5067"/>
    <property type="match status" value="1"/>
</dbReference>
<gene>
    <name evidence="5" type="ORF">H9705_09430</name>
</gene>
<evidence type="ECO:0000313" key="6">
    <source>
        <dbReference type="Proteomes" id="UP000823849"/>
    </source>
</evidence>
<protein>
    <submittedName>
        <fullName evidence="5">DUF5067 domain-containing protein</fullName>
    </submittedName>
</protein>
<organism evidence="5 6">
    <name type="scientific">Candidatus Fusicatenibacter intestinigallinarum</name>
    <dbReference type="NCBI Taxonomy" id="2838598"/>
    <lineage>
        <taxon>Bacteria</taxon>
        <taxon>Bacillati</taxon>
        <taxon>Bacillota</taxon>
        <taxon>Clostridia</taxon>
        <taxon>Lachnospirales</taxon>
        <taxon>Lachnospiraceae</taxon>
        <taxon>Fusicatenibacter</taxon>
    </lineage>
</organism>
<dbReference type="PROSITE" id="PS51257">
    <property type="entry name" value="PROKAR_LIPOPROTEIN"/>
    <property type="match status" value="1"/>
</dbReference>